<name>A0A7M1RZK8_9CAUD</name>
<organism evidence="3 4">
    <name type="scientific">uncultured phage cr126_1</name>
    <dbReference type="NCBI Taxonomy" id="2772075"/>
    <lineage>
        <taxon>Viruses</taxon>
        <taxon>Duplodnaviria</taxon>
        <taxon>Heunggongvirae</taxon>
        <taxon>Uroviricota</taxon>
        <taxon>Caudoviricetes</taxon>
        <taxon>Crassvirales</taxon>
        <taxon>Steigviridae</taxon>
        <taxon>Asinivirinae</taxon>
        <taxon>Kolpuevirus</taxon>
        <taxon>Kolpuevirus hominis</taxon>
    </lineage>
</organism>
<evidence type="ECO:0000259" key="2">
    <source>
        <dbReference type="Pfam" id="PF00899"/>
    </source>
</evidence>
<keyword evidence="1" id="KW-0812">Transmembrane</keyword>
<keyword evidence="4" id="KW-1185">Reference proteome</keyword>
<evidence type="ECO:0000313" key="4">
    <source>
        <dbReference type="Proteomes" id="UP000594161"/>
    </source>
</evidence>
<keyword evidence="1" id="KW-1133">Transmembrane helix</keyword>
<feature type="transmembrane region" description="Helical" evidence="1">
    <location>
        <begin position="125"/>
        <end position="142"/>
    </location>
</feature>
<evidence type="ECO:0000313" key="3">
    <source>
        <dbReference type="EMBL" id="QOR59564.1"/>
    </source>
</evidence>
<sequence>MNEEERVIEAVPTDYEEAMQTATFDEAPIPVVEESLSPDLAALIEEADRFLASREVEESTLIDDTLQVSEEPSVELTPEEQAVLDQAIATQDSEIPVNSATLQLQESTSRFSGAVWYEAIRQKSIILAGLGGIGSYVAFLLARMQPARITMYDDDIVEAVNISGQLYSVTDVGNYKGNAIYQMMKNYGNFYNGNVNTQRFTDQSLGGPIMICGFDNMEARKVFYQSWKNWRDTTDDTSKCLFIDGRLAAEEFQVIAIQGDDERAMKLYEEEWLFSDAEAEETLCSYKQTTFMANMIGSVMVNIFVNFVANECDPVFPRDVPFLTTYDATTMYYKVEM</sequence>
<dbReference type="Gene3D" id="3.40.50.720">
    <property type="entry name" value="NAD(P)-binding Rossmann-like Domain"/>
    <property type="match status" value="1"/>
</dbReference>
<dbReference type="Pfam" id="PF00899">
    <property type="entry name" value="ThiF"/>
    <property type="match status" value="1"/>
</dbReference>
<dbReference type="KEGG" id="vg:65130171"/>
<protein>
    <submittedName>
        <fullName evidence="3">Thiamine biosynthesis protein</fullName>
    </submittedName>
</protein>
<reference evidence="3 4" key="1">
    <citation type="submission" date="2020-07" db="EMBL/GenBank/DDBJ databases">
        <title>Taxonomic proposal: Crassvirales, a new order of highly abundant and diverse bacterial viruses.</title>
        <authorList>
            <person name="Shkoporov A.N."/>
            <person name="Stockdale S.R."/>
            <person name="Guerin E."/>
            <person name="Ross R.P."/>
            <person name="Hill C."/>
        </authorList>
    </citation>
    <scope>NUCLEOTIDE SEQUENCE [LARGE SCALE GENOMIC DNA]</scope>
</reference>
<dbReference type="GeneID" id="65130171"/>
<keyword evidence="1" id="KW-0472">Membrane</keyword>
<dbReference type="Proteomes" id="UP000594161">
    <property type="component" value="Segment"/>
</dbReference>
<dbReference type="EMBL" id="MT774391">
    <property type="protein sequence ID" value="QOR59564.1"/>
    <property type="molecule type" value="Genomic_DNA"/>
</dbReference>
<feature type="domain" description="THIF-type NAD/FAD binding fold" evidence="2">
    <location>
        <begin position="113"/>
        <end position="331"/>
    </location>
</feature>
<dbReference type="InterPro" id="IPR035985">
    <property type="entry name" value="Ubiquitin-activating_enz"/>
</dbReference>
<dbReference type="RefSeq" id="YP_010111722.1">
    <property type="nucleotide sequence ID" value="NC_055884.1"/>
</dbReference>
<accession>A0A7M1RZK8</accession>
<proteinExistence type="predicted"/>
<dbReference type="GO" id="GO:0008641">
    <property type="term" value="F:ubiquitin-like modifier activating enzyme activity"/>
    <property type="evidence" value="ECO:0007669"/>
    <property type="project" value="InterPro"/>
</dbReference>
<evidence type="ECO:0000256" key="1">
    <source>
        <dbReference type="SAM" id="Phobius"/>
    </source>
</evidence>
<dbReference type="InterPro" id="IPR000594">
    <property type="entry name" value="ThiF_NAD_FAD-bd"/>
</dbReference>
<dbReference type="SUPFAM" id="SSF69572">
    <property type="entry name" value="Activating enzymes of the ubiquitin-like proteins"/>
    <property type="match status" value="1"/>
</dbReference>